<dbReference type="InterPro" id="IPR029476">
    <property type="entry name" value="DNase_NucA_NucB"/>
</dbReference>
<evidence type="ECO:0000313" key="4">
    <source>
        <dbReference type="EMBL" id="KAG7138090.1"/>
    </source>
</evidence>
<protein>
    <recommendedName>
        <fullName evidence="3">Deoxyribonuclease NucA/NucB domain-containing protein</fullName>
    </recommendedName>
</protein>
<dbReference type="Pfam" id="PF14040">
    <property type="entry name" value="DNase_NucA_NucB"/>
    <property type="match status" value="1"/>
</dbReference>
<name>A0A8I2ZUI5_VERLO</name>
<dbReference type="EMBL" id="JAEMWZ010000078">
    <property type="protein sequence ID" value="KAG7138090.1"/>
    <property type="molecule type" value="Genomic_DNA"/>
</dbReference>
<dbReference type="AlphaFoldDB" id="A0A8I2ZUI5"/>
<evidence type="ECO:0000259" key="3">
    <source>
        <dbReference type="Pfam" id="PF14040"/>
    </source>
</evidence>
<dbReference type="Proteomes" id="UP000689129">
    <property type="component" value="Unassembled WGS sequence"/>
</dbReference>
<feature type="signal peptide" evidence="2">
    <location>
        <begin position="1"/>
        <end position="17"/>
    </location>
</feature>
<keyword evidence="2" id="KW-0732">Signal</keyword>
<comment type="caution">
    <text evidence="4">The sequence shown here is derived from an EMBL/GenBank/DDBJ whole genome shotgun (WGS) entry which is preliminary data.</text>
</comment>
<evidence type="ECO:0000313" key="5">
    <source>
        <dbReference type="Proteomes" id="UP000689129"/>
    </source>
</evidence>
<evidence type="ECO:0000256" key="1">
    <source>
        <dbReference type="SAM" id="MobiDB-lite"/>
    </source>
</evidence>
<reference evidence="4" key="1">
    <citation type="journal article" date="2021" name="Mol. Plant Pathol.">
        <title>A 20-kb lineage-specific genomic region tames virulence in pathogenic amphidiploid Verticillium longisporum.</title>
        <authorList>
            <person name="Harting R."/>
            <person name="Starke J."/>
            <person name="Kusch H."/>
            <person name="Poggeler S."/>
            <person name="Maurus I."/>
            <person name="Schluter R."/>
            <person name="Landesfeind M."/>
            <person name="Bulla I."/>
            <person name="Nowrousian M."/>
            <person name="de Jonge R."/>
            <person name="Stahlhut G."/>
            <person name="Hoff K.J."/>
            <person name="Asshauer K.P."/>
            <person name="Thurmer A."/>
            <person name="Stanke M."/>
            <person name="Daniel R."/>
            <person name="Morgenstern B."/>
            <person name="Thomma B.P.H.J."/>
            <person name="Kronstad J.W."/>
            <person name="Braus-Stromeyer S.A."/>
            <person name="Braus G.H."/>
        </authorList>
    </citation>
    <scope>NUCLEOTIDE SEQUENCE</scope>
    <source>
        <strain evidence="4">Vl32</strain>
    </source>
</reference>
<feature type="region of interest" description="Disordered" evidence="1">
    <location>
        <begin position="294"/>
        <end position="315"/>
    </location>
</feature>
<feature type="chain" id="PRO_5034004230" description="Deoxyribonuclease NucA/NucB domain-containing protein" evidence="2">
    <location>
        <begin position="18"/>
        <end position="315"/>
    </location>
</feature>
<proteinExistence type="predicted"/>
<gene>
    <name evidence="4" type="ORF">HYQ45_004742</name>
</gene>
<evidence type="ECO:0000256" key="2">
    <source>
        <dbReference type="SAM" id="SignalP"/>
    </source>
</evidence>
<dbReference type="OrthoDB" id="4846896at2759"/>
<feature type="domain" description="Deoxyribonuclease NucA/NucB" evidence="3">
    <location>
        <begin position="186"/>
        <end position="215"/>
    </location>
</feature>
<organism evidence="4 5">
    <name type="scientific">Verticillium longisporum</name>
    <name type="common">Verticillium dahliae var. longisporum</name>
    <dbReference type="NCBI Taxonomy" id="100787"/>
    <lineage>
        <taxon>Eukaryota</taxon>
        <taxon>Fungi</taxon>
        <taxon>Dikarya</taxon>
        <taxon>Ascomycota</taxon>
        <taxon>Pezizomycotina</taxon>
        <taxon>Sordariomycetes</taxon>
        <taxon>Hypocreomycetidae</taxon>
        <taxon>Glomerellales</taxon>
        <taxon>Plectosphaerellaceae</taxon>
        <taxon>Verticillium</taxon>
    </lineage>
</organism>
<accession>A0A8I2ZUI5</accession>
<sequence>MLLWSSLLLCWAAVVMAQGWPGPRSVSGTTYSARQTEGGTKDYVYNVRDYGILRPKLVYNCKLVPALCKNAMRYLGGGTTSQFHFDAFRVQKKRDAGRNAKKSRVDARRDESCPTNWINNGRCPEGDQPDWTWKSGGQINPLVKAQMHIDEDGVQHRNRLAKVEEIRVADASEPLGYRVETQSTPYGAILSCDEFPAASWIEGGNGASTYCAPISAGCAASASTATEQDWQGDGHNALGRWFTAMAQGKLTPFSPKPDYTIFKFDYLADTTQGATVGDAVWVEVRGKKRYCFGPKPSTGSDCQPTYPDDPAPVNP</sequence>